<dbReference type="PANTHER" id="PTHR35870:SF1">
    <property type="entry name" value="PROTEIN, PUTATIVE (AFU_ORTHOLOGUE AFUA_5G03330)-RELATED"/>
    <property type="match status" value="1"/>
</dbReference>
<dbReference type="Proteomes" id="UP000594262">
    <property type="component" value="Unplaced"/>
</dbReference>
<protein>
    <submittedName>
        <fullName evidence="2">Uncharacterized protein</fullName>
    </submittedName>
</protein>
<proteinExistence type="predicted"/>
<dbReference type="RefSeq" id="XP_066924166.1">
    <property type="nucleotide sequence ID" value="XM_067068065.1"/>
</dbReference>
<dbReference type="EnsemblMetazoa" id="CLYHEMT007057.1">
    <property type="protein sequence ID" value="CLYHEMP007057.1"/>
    <property type="gene ID" value="CLYHEMG007057"/>
</dbReference>
<dbReference type="GO" id="GO:0016491">
    <property type="term" value="F:oxidoreductase activity"/>
    <property type="evidence" value="ECO:0007669"/>
    <property type="project" value="UniProtKB-KW"/>
</dbReference>
<dbReference type="OrthoDB" id="10004862at2759"/>
<evidence type="ECO:0000256" key="1">
    <source>
        <dbReference type="ARBA" id="ARBA00023002"/>
    </source>
</evidence>
<dbReference type="InterPro" id="IPR025337">
    <property type="entry name" value="Questin_oxidase-like"/>
</dbReference>
<dbReference type="GeneID" id="136811457"/>
<keyword evidence="1" id="KW-0560">Oxidoreductase</keyword>
<evidence type="ECO:0000313" key="2">
    <source>
        <dbReference type="EnsemblMetazoa" id="CLYHEMP007057.1"/>
    </source>
</evidence>
<keyword evidence="3" id="KW-1185">Reference proteome</keyword>
<name>A0A7M5VBE3_9CNID</name>
<dbReference type="PANTHER" id="PTHR35870">
    <property type="entry name" value="PROTEIN, PUTATIVE (AFU_ORTHOLOGUE AFUA_5G03330)-RELATED"/>
    <property type="match status" value="1"/>
</dbReference>
<organism evidence="2 3">
    <name type="scientific">Clytia hemisphaerica</name>
    <dbReference type="NCBI Taxonomy" id="252671"/>
    <lineage>
        <taxon>Eukaryota</taxon>
        <taxon>Metazoa</taxon>
        <taxon>Cnidaria</taxon>
        <taxon>Hydrozoa</taxon>
        <taxon>Hydroidolina</taxon>
        <taxon>Leptothecata</taxon>
        <taxon>Obeliida</taxon>
        <taxon>Clytiidae</taxon>
        <taxon>Clytia</taxon>
    </lineage>
</organism>
<sequence>MKSAKWLLEILEQETFLKYHAYYKGVRHNHKAQGIIAFARLSNSKELTEKYVKVVQSSVEVYNENDPLTEQVEIDHLQSDNIEDYRGKNQGYYKLLSHYMNLHQNKYNGNIMDTIKGTCPPIVDGPLYSAFHGFIQMGYGLAVGSDQAVVEGITIIDQQYSPLYGNDMNNPKRLDLSQFGYGKTSLEDTLKVLQDEKLVQQVQEENKKDRDFRKETHMFGIYGWASPRYHSDLMMDLTNNLQLPEWFRPADRDISQIGRCMDWLMDIATKTYVEANRTNDFFLLHGVTSTWSARQVLPLLNFDDALLGLRGMVSGILMTYLEQGAPLLGKKPSDFYDGSDVTQDHWDALLKDVTNVEHVVYEQHVYKLVQCLYERWQENPSSEFSKHQYAGALHITKQSYFQAGLSNIHVN</sequence>
<evidence type="ECO:0000313" key="3">
    <source>
        <dbReference type="Proteomes" id="UP000594262"/>
    </source>
</evidence>
<reference evidence="2" key="1">
    <citation type="submission" date="2021-01" db="UniProtKB">
        <authorList>
            <consortium name="EnsemblMetazoa"/>
        </authorList>
    </citation>
    <scope>IDENTIFICATION</scope>
</reference>
<dbReference type="AlphaFoldDB" id="A0A7M5VBE3"/>
<accession>A0A7M5VBE3</accession>
<dbReference type="Pfam" id="PF14027">
    <property type="entry name" value="Questin_oxidase"/>
    <property type="match status" value="1"/>
</dbReference>